<protein>
    <recommendedName>
        <fullName evidence="3">ATP-binding protein</fullName>
    </recommendedName>
</protein>
<gene>
    <name evidence="2" type="ORF">OHA22_20065</name>
</gene>
<organism evidence="2">
    <name type="scientific">Streptomyces sp. NBC_00093</name>
    <dbReference type="NCBI Taxonomy" id="2975649"/>
    <lineage>
        <taxon>Bacteria</taxon>
        <taxon>Bacillati</taxon>
        <taxon>Actinomycetota</taxon>
        <taxon>Actinomycetes</taxon>
        <taxon>Kitasatosporales</taxon>
        <taxon>Streptomycetaceae</taxon>
        <taxon>Streptomyces</taxon>
    </lineage>
</organism>
<feature type="region of interest" description="Disordered" evidence="1">
    <location>
        <begin position="777"/>
        <end position="802"/>
    </location>
</feature>
<evidence type="ECO:0000313" key="2">
    <source>
        <dbReference type="EMBL" id="WTT17669.1"/>
    </source>
</evidence>
<reference evidence="2" key="1">
    <citation type="submission" date="2022-10" db="EMBL/GenBank/DDBJ databases">
        <title>The complete genomes of actinobacterial strains from the NBC collection.</title>
        <authorList>
            <person name="Joergensen T.S."/>
            <person name="Alvarez Arevalo M."/>
            <person name="Sterndorff E.B."/>
            <person name="Faurdal D."/>
            <person name="Vuksanovic O."/>
            <person name="Mourched A.-S."/>
            <person name="Charusanti P."/>
            <person name="Shaw S."/>
            <person name="Blin K."/>
            <person name="Weber T."/>
        </authorList>
    </citation>
    <scope>NUCLEOTIDE SEQUENCE</scope>
    <source>
        <strain evidence="2">NBC_00093</strain>
    </source>
</reference>
<feature type="compositionally biased region" description="Basic and acidic residues" evidence="1">
    <location>
        <begin position="1369"/>
        <end position="1389"/>
    </location>
</feature>
<accession>A0AAU1ZZU7</accession>
<evidence type="ECO:0000256" key="1">
    <source>
        <dbReference type="SAM" id="MobiDB-lite"/>
    </source>
</evidence>
<feature type="region of interest" description="Disordered" evidence="1">
    <location>
        <begin position="1364"/>
        <end position="1389"/>
    </location>
</feature>
<name>A0AAU1ZZU7_9ACTN</name>
<evidence type="ECO:0008006" key="3">
    <source>
        <dbReference type="Google" id="ProtNLM"/>
    </source>
</evidence>
<sequence>MHAIGSAPQVDRFGWLEDLPWARAGVPLAGRRDDKLLVVLGERGCGKSDLITEEAAALQSEGHVAELVDLSARGRFYEAVSARRDLGAVLERASEGDPGYVLLDSLDEGLDRLGVLDDILAGCLEELGHERRSRLRLRIACRSGRWPRGLRGHLQSLWAPETVSVVGVTPLTRSDVEMAAACDRLDGRRVTLRLEQKGAVALAWSPITLKPLLEAEREGWGLPSTVADAYRLACRQLSSHGHRDGNPLAPDHLTALASRVAAAMQFGHYAAIHDTPSAMETDVALADLDGGDEPGAAGVSYHCGMQELLALVDSGLMVEVGLRRWAFAHDSYQQYLAAQFLARHHMHDAAQRQLLWIGDGTSRHVVARHREVAAWRVVDDTELFAEVLRHEPEVLLLADLTALRDQQREAVVDRLLDLVSSDDTVQLDRWVLHRLKHPGLSSQLRPYLSLPAAPPLLSTVLRIARACQLPELNGQLLIVAETQGIDLKLRRLAVQALGDELDADHVARLRALAEHNDADLGRLPVLEQDQARLASLWALAWRGDADLVAAALERLWPRHLRLPEFLDLIPPADDPTQVRSAWLLIHKVPNLLRPEDVGEAVAWVTRTLGSRHPRAGLTQSGESQLSVRLPVRILAQAIALFDEDDTNSDSAQRNRRLDQAAEALLTLAGRADLDDRHRLVQPVGEVLLTRPGIRRELGQRVLERGDDHQVIRLLSQPRSPALFSPDDSVYWTLQWPTLSPNARPHAALLVTAWPDPADPDLPSALELRERHPDLKAATAQWDTRTDEEAQKQREQEEQRHRRAFNEARLRLALTTLSTEEGPPEPLWQHITTELYRTADRSQAPQGRLGVVAAAPSFPRKGSELHRLLLDAAANVARRSAALNGAAATPATADWNRAATALTALALLDASHLAEAFDHQPRRAAVAAVALAAHDCHDSDDTALRHSLITQCARLASHELPTLLRQALDGCSEQELNSLATGFARTAVPDAVQTLRDWANDLGRTDVQWAGVLTSLALAGDRPAQEIVSAAVTDPDVQRDAARSSSRWARAAAALMGQPQLPEIWPVIRAPLATSGVLAALLERLITADPKGTWPSGTGQLPEAALADLYTMVTDHIGIASLLDYQFEGGFSTDARSNLHRRLLGLLISKTTPEAVRELTGLATRYPELADLRRRAKAKAREVAELQARPLVPEQLRRLAADTNLRTVTDARHLQDIVLASLDCLQTVLQGSNGLVVNLWNRNLWTVDHADWWPCWEEDFSDMVAALLRQDIGGSRVVINREVQVDRSGFPGRRTDIQIQATAPPTSSSDGTLTVVIECKGCWHRDLSTALADQLVRDYLRTPGTAGIYLIGYFDCDRWNPEMRRKRHHTSSDHTIRDLQHGQDARAQEQRDQYGAIVAAKVLDCRLPGANDPWRAKPHTPPE</sequence>
<proteinExistence type="predicted"/>
<dbReference type="EMBL" id="CP108222">
    <property type="protein sequence ID" value="WTT17669.1"/>
    <property type="molecule type" value="Genomic_DNA"/>
</dbReference>
<feature type="compositionally biased region" description="Basic and acidic residues" evidence="1">
    <location>
        <begin position="783"/>
        <end position="802"/>
    </location>
</feature>